<evidence type="ECO:0000259" key="2">
    <source>
        <dbReference type="Pfam" id="PF22243"/>
    </source>
</evidence>
<dbReference type="RefSeq" id="WP_027470755.1">
    <property type="nucleotide sequence ID" value="NZ_BAMD01000006.1"/>
</dbReference>
<organism evidence="3 4">
    <name type="scientific">Saccharicrinis fermentans DSM 9555 = JCM 21142</name>
    <dbReference type="NCBI Taxonomy" id="869213"/>
    <lineage>
        <taxon>Bacteria</taxon>
        <taxon>Pseudomonadati</taxon>
        <taxon>Bacteroidota</taxon>
        <taxon>Bacteroidia</taxon>
        <taxon>Marinilabiliales</taxon>
        <taxon>Marinilabiliaceae</taxon>
        <taxon>Saccharicrinis</taxon>
    </lineage>
</organism>
<evidence type="ECO:0000313" key="4">
    <source>
        <dbReference type="Proteomes" id="UP000019402"/>
    </source>
</evidence>
<dbReference type="Pfam" id="PF22243">
    <property type="entry name" value="DUF5018-rel"/>
    <property type="match status" value="1"/>
</dbReference>
<comment type="caution">
    <text evidence="3">The sequence shown here is derived from an EMBL/GenBank/DDBJ whole genome shotgun (WGS) entry which is preliminary data.</text>
</comment>
<feature type="domain" description="DUF5018" evidence="2">
    <location>
        <begin position="35"/>
        <end position="154"/>
    </location>
</feature>
<proteinExistence type="predicted"/>
<feature type="signal peptide" evidence="1">
    <location>
        <begin position="1"/>
        <end position="21"/>
    </location>
</feature>
<feature type="chain" id="PRO_5004906517" description="DUF5018 domain-containing protein" evidence="1">
    <location>
        <begin position="22"/>
        <end position="160"/>
    </location>
</feature>
<dbReference type="STRING" id="869213.GCA_000517085_00784"/>
<evidence type="ECO:0000256" key="1">
    <source>
        <dbReference type="SAM" id="SignalP"/>
    </source>
</evidence>
<accession>W7YCF8</accession>
<dbReference type="InterPro" id="IPR054460">
    <property type="entry name" value="DUF5018-rel"/>
</dbReference>
<protein>
    <recommendedName>
        <fullName evidence="2">DUF5018 domain-containing protein</fullName>
    </recommendedName>
</protein>
<keyword evidence="1" id="KW-0732">Signal</keyword>
<dbReference type="Proteomes" id="UP000019402">
    <property type="component" value="Unassembled WGS sequence"/>
</dbReference>
<sequence length="160" mass="17681">MKKINYISLALLMLVFSSCLKSGLDDLPAFDEANIENFTFEYRWLVKNGDYDQLRVYPMDVNSTVDEISNTVNCVITVPSATDTGANPKDDFPTEIRNQVSLSSLVGYANISTAATMSPIDNAPKLGEMGDYSVSPLMYKVVAADGTVKEWTLNITEFNK</sequence>
<dbReference type="eggNOG" id="ENOG5032VZN">
    <property type="taxonomic scope" value="Bacteria"/>
</dbReference>
<gene>
    <name evidence="3" type="ORF">JCM21142_2758</name>
</gene>
<dbReference type="OrthoDB" id="760804at2"/>
<dbReference type="Gene3D" id="2.60.40.4120">
    <property type="match status" value="1"/>
</dbReference>
<reference evidence="3 4" key="1">
    <citation type="journal article" date="2014" name="Genome Announc.">
        <title>Draft Genome Sequence of Cytophaga fermentans JCM 21142T, a Facultative Anaerobe Isolated from Marine Mud.</title>
        <authorList>
            <person name="Starns D."/>
            <person name="Oshima K."/>
            <person name="Suda W."/>
            <person name="Iino T."/>
            <person name="Yuki M."/>
            <person name="Inoue J."/>
            <person name="Kitamura K."/>
            <person name="Iida T."/>
            <person name="Darby A."/>
            <person name="Hattori M."/>
            <person name="Ohkuma M."/>
        </authorList>
    </citation>
    <scope>NUCLEOTIDE SEQUENCE [LARGE SCALE GENOMIC DNA]</scope>
    <source>
        <strain evidence="3 4">JCM 21142</strain>
    </source>
</reference>
<keyword evidence="4" id="KW-1185">Reference proteome</keyword>
<evidence type="ECO:0000313" key="3">
    <source>
        <dbReference type="EMBL" id="GAF02131.1"/>
    </source>
</evidence>
<name>W7YCF8_9BACT</name>
<dbReference type="EMBL" id="BAMD01000006">
    <property type="protein sequence ID" value="GAF02131.1"/>
    <property type="molecule type" value="Genomic_DNA"/>
</dbReference>
<dbReference type="AlphaFoldDB" id="W7YCF8"/>
<dbReference type="PROSITE" id="PS51257">
    <property type="entry name" value="PROKAR_LIPOPROTEIN"/>
    <property type="match status" value="1"/>
</dbReference>